<evidence type="ECO:0000256" key="3">
    <source>
        <dbReference type="ARBA" id="ARBA00022989"/>
    </source>
</evidence>
<feature type="transmembrane region" description="Helical" evidence="5">
    <location>
        <begin position="176"/>
        <end position="197"/>
    </location>
</feature>
<organism evidence="7 8">
    <name type="scientific">Apophysomyces ossiformis</name>
    <dbReference type="NCBI Taxonomy" id="679940"/>
    <lineage>
        <taxon>Eukaryota</taxon>
        <taxon>Fungi</taxon>
        <taxon>Fungi incertae sedis</taxon>
        <taxon>Mucoromycota</taxon>
        <taxon>Mucoromycotina</taxon>
        <taxon>Mucoromycetes</taxon>
        <taxon>Mucorales</taxon>
        <taxon>Mucorineae</taxon>
        <taxon>Mucoraceae</taxon>
        <taxon>Apophysomyces</taxon>
    </lineage>
</organism>
<dbReference type="Pfam" id="PF01740">
    <property type="entry name" value="STAS"/>
    <property type="match status" value="1"/>
</dbReference>
<keyword evidence="2 5" id="KW-0812">Transmembrane</keyword>
<dbReference type="AlphaFoldDB" id="A0A8H7ER34"/>
<dbReference type="InterPro" id="IPR011547">
    <property type="entry name" value="SLC26A/SulP_dom"/>
</dbReference>
<dbReference type="Proteomes" id="UP000605846">
    <property type="component" value="Unassembled WGS sequence"/>
</dbReference>
<comment type="subcellular location">
    <subcellularLocation>
        <location evidence="1">Membrane</location>
        <topology evidence="1">Multi-pass membrane protein</topology>
    </subcellularLocation>
</comment>
<evidence type="ECO:0000259" key="6">
    <source>
        <dbReference type="PROSITE" id="PS50801"/>
    </source>
</evidence>
<dbReference type="Gene3D" id="3.30.750.24">
    <property type="entry name" value="STAS domain"/>
    <property type="match status" value="1"/>
</dbReference>
<evidence type="ECO:0000256" key="1">
    <source>
        <dbReference type="ARBA" id="ARBA00004141"/>
    </source>
</evidence>
<evidence type="ECO:0000256" key="2">
    <source>
        <dbReference type="ARBA" id="ARBA00022692"/>
    </source>
</evidence>
<gene>
    <name evidence="7" type="ORF">EC973_007237</name>
</gene>
<feature type="transmembrane region" description="Helical" evidence="5">
    <location>
        <begin position="41"/>
        <end position="66"/>
    </location>
</feature>
<dbReference type="PANTHER" id="PTHR11814">
    <property type="entry name" value="SULFATE TRANSPORTER"/>
    <property type="match status" value="1"/>
</dbReference>
<evidence type="ECO:0000313" key="7">
    <source>
        <dbReference type="EMBL" id="KAF7727682.1"/>
    </source>
</evidence>
<dbReference type="InterPro" id="IPR001902">
    <property type="entry name" value="SLC26A/SulP_fam"/>
</dbReference>
<dbReference type="OrthoDB" id="288203at2759"/>
<reference evidence="7" key="1">
    <citation type="submission" date="2020-01" db="EMBL/GenBank/DDBJ databases">
        <title>Genome Sequencing of Three Apophysomyces-Like Fungal Strains Confirms a Novel Fungal Genus in the Mucoromycota with divergent Burkholderia-like Endosymbiotic Bacteria.</title>
        <authorList>
            <person name="Stajich J.E."/>
            <person name="Macias A.M."/>
            <person name="Carter-House D."/>
            <person name="Lovett B."/>
            <person name="Kasson L.R."/>
            <person name="Berry K."/>
            <person name="Grigoriev I."/>
            <person name="Chang Y."/>
            <person name="Spatafora J."/>
            <person name="Kasson M.T."/>
        </authorList>
    </citation>
    <scope>NUCLEOTIDE SEQUENCE</scope>
    <source>
        <strain evidence="7">NRRL A-21654</strain>
    </source>
</reference>
<feature type="transmembrane region" description="Helical" evidence="5">
    <location>
        <begin position="86"/>
        <end position="108"/>
    </location>
</feature>
<dbReference type="InterPro" id="IPR036513">
    <property type="entry name" value="STAS_dom_sf"/>
</dbReference>
<evidence type="ECO:0000256" key="4">
    <source>
        <dbReference type="ARBA" id="ARBA00023136"/>
    </source>
</evidence>
<keyword evidence="4 5" id="KW-0472">Membrane</keyword>
<proteinExistence type="predicted"/>
<keyword evidence="3 5" id="KW-1133">Transmembrane helix</keyword>
<feature type="transmembrane region" description="Helical" evidence="5">
    <location>
        <begin position="299"/>
        <end position="319"/>
    </location>
</feature>
<evidence type="ECO:0000313" key="8">
    <source>
        <dbReference type="Proteomes" id="UP000605846"/>
    </source>
</evidence>
<sequence length="657" mass="72468">METQPCVQPRITIATVSLIVGQAVAAVTNKNPEITGPEVAVTLALFAGLITVMIGLIRLGILVDFISGKPSIRGGKPATKKKLTNIGWNLLGPAIAGYMTGSAITIGLSQWPNLFGLNQINAHNAPYRILIDFFSNIQHTRLDIAFGITALIFLYGIRFACGLLTTRVPRFHRSIFYFGIMRNGLIVLIGTIVSFLINIGRTKSPVQVIETVPAGFDAMGVPSLNFGILQDASSALPPIVIILILEHVSVAKSFGRMYDYTIDPNQEMLAIGISNVVGSFFGAYPATGGFSRTAIMARSGVKTPIAGVFSGAVVVLSLYVLTPAFYYIPEAILAAVVIHAVTDLASSPSYLKELWNASMLEFLVWLSAVIVTIFVDVEAGIYAAVGLSLVIMLFRFARTPIITMARLPLIPKTKQSMQDCTVMHYIYIDENDPNFKQAEELPPGIIVFRPTTSILYPNAEHISELIMTTVKSRTRSGNLLELSKSNNDRPWNQQLGTDDLDMGRPLLQALVFDFGAVHRLDSTSLHMLKTIRNLINAYAGHPVEWHFANIANPSVRNDLLRQGFGDYQEVEDETRSVDSRIRQATSTLRADVEHDLEVGVETNHAQRESHRSTFLPTIDPHGHLPRDWHPLFHWDIDTAVRTIERQWQKAEQVSMPS</sequence>
<feature type="transmembrane region" description="Helical" evidence="5">
    <location>
        <begin position="354"/>
        <end position="375"/>
    </location>
</feature>
<dbReference type="GO" id="GO:0016020">
    <property type="term" value="C:membrane"/>
    <property type="evidence" value="ECO:0007669"/>
    <property type="project" value="UniProtKB-SubCell"/>
</dbReference>
<dbReference type="CDD" id="cd07042">
    <property type="entry name" value="STAS_SulP_like_sulfate_transporter"/>
    <property type="match status" value="1"/>
</dbReference>
<feature type="transmembrane region" description="Helical" evidence="5">
    <location>
        <begin position="144"/>
        <end position="164"/>
    </location>
</feature>
<keyword evidence="8" id="KW-1185">Reference proteome</keyword>
<dbReference type="InterPro" id="IPR002645">
    <property type="entry name" value="STAS_dom"/>
</dbReference>
<accession>A0A8H7ER34</accession>
<feature type="domain" description="STAS" evidence="6">
    <location>
        <begin position="443"/>
        <end position="588"/>
    </location>
</feature>
<name>A0A8H7ER34_9FUNG</name>
<protein>
    <recommendedName>
        <fullName evidence="6">STAS domain-containing protein</fullName>
    </recommendedName>
</protein>
<dbReference type="PROSITE" id="PS50801">
    <property type="entry name" value="STAS"/>
    <property type="match status" value="1"/>
</dbReference>
<dbReference type="GO" id="GO:0055085">
    <property type="term" value="P:transmembrane transport"/>
    <property type="evidence" value="ECO:0007669"/>
    <property type="project" value="InterPro"/>
</dbReference>
<feature type="transmembrane region" description="Helical" evidence="5">
    <location>
        <begin position="268"/>
        <end position="287"/>
    </location>
</feature>
<dbReference type="SUPFAM" id="SSF52091">
    <property type="entry name" value="SpoIIaa-like"/>
    <property type="match status" value="1"/>
</dbReference>
<dbReference type="Pfam" id="PF00916">
    <property type="entry name" value="Sulfate_transp"/>
    <property type="match status" value="2"/>
</dbReference>
<dbReference type="EMBL" id="JABAYA010000051">
    <property type="protein sequence ID" value="KAF7727682.1"/>
    <property type="molecule type" value="Genomic_DNA"/>
</dbReference>
<evidence type="ECO:0000256" key="5">
    <source>
        <dbReference type="SAM" id="Phobius"/>
    </source>
</evidence>
<comment type="caution">
    <text evidence="7">The sequence shown here is derived from an EMBL/GenBank/DDBJ whole genome shotgun (WGS) entry which is preliminary data.</text>
</comment>